<gene>
    <name evidence="1" type="ORF">GGX14DRAFT_563359</name>
</gene>
<protein>
    <submittedName>
        <fullName evidence="1">Uncharacterized protein</fullName>
    </submittedName>
</protein>
<organism evidence="1 2">
    <name type="scientific">Mycena pura</name>
    <dbReference type="NCBI Taxonomy" id="153505"/>
    <lineage>
        <taxon>Eukaryota</taxon>
        <taxon>Fungi</taxon>
        <taxon>Dikarya</taxon>
        <taxon>Basidiomycota</taxon>
        <taxon>Agaricomycotina</taxon>
        <taxon>Agaricomycetes</taxon>
        <taxon>Agaricomycetidae</taxon>
        <taxon>Agaricales</taxon>
        <taxon>Marasmiineae</taxon>
        <taxon>Mycenaceae</taxon>
        <taxon>Mycena</taxon>
    </lineage>
</organism>
<dbReference type="AlphaFoldDB" id="A0AAD6VJC9"/>
<name>A0AAD6VJC9_9AGAR</name>
<accession>A0AAD6VJC9</accession>
<dbReference type="Proteomes" id="UP001219525">
    <property type="component" value="Unassembled WGS sequence"/>
</dbReference>
<comment type="caution">
    <text evidence="1">The sequence shown here is derived from an EMBL/GenBank/DDBJ whole genome shotgun (WGS) entry which is preliminary data.</text>
</comment>
<dbReference type="InterPro" id="IPR035992">
    <property type="entry name" value="Ricin_B-like_lectins"/>
</dbReference>
<reference evidence="1" key="1">
    <citation type="submission" date="2023-03" db="EMBL/GenBank/DDBJ databases">
        <title>Massive genome expansion in bonnet fungi (Mycena s.s.) driven by repeated elements and novel gene families across ecological guilds.</title>
        <authorList>
            <consortium name="Lawrence Berkeley National Laboratory"/>
            <person name="Harder C.B."/>
            <person name="Miyauchi S."/>
            <person name="Viragh M."/>
            <person name="Kuo A."/>
            <person name="Thoen E."/>
            <person name="Andreopoulos B."/>
            <person name="Lu D."/>
            <person name="Skrede I."/>
            <person name="Drula E."/>
            <person name="Henrissat B."/>
            <person name="Morin E."/>
            <person name="Kohler A."/>
            <person name="Barry K."/>
            <person name="LaButti K."/>
            <person name="Morin E."/>
            <person name="Salamov A."/>
            <person name="Lipzen A."/>
            <person name="Mereny Z."/>
            <person name="Hegedus B."/>
            <person name="Baldrian P."/>
            <person name="Stursova M."/>
            <person name="Weitz H."/>
            <person name="Taylor A."/>
            <person name="Grigoriev I.V."/>
            <person name="Nagy L.G."/>
            <person name="Martin F."/>
            <person name="Kauserud H."/>
        </authorList>
    </citation>
    <scope>NUCLEOTIDE SEQUENCE</scope>
    <source>
        <strain evidence="1">9144</strain>
    </source>
</reference>
<sequence length="146" mass="15542">MSEPCPALPRGNFQLLDFQGLCLTALTSSGPVIAEDCISTFPADQTWSLVPVNRGFILFSGLSQGPELPVFLNLGNSNGAVTSEGTTGFGFNISCFPFDFNAVTLVDNLVVNGTLTSSETDGETAQVLFEPLANSFNQIWSIEVLD</sequence>
<proteinExistence type="predicted"/>
<dbReference type="SUPFAM" id="SSF50370">
    <property type="entry name" value="Ricin B-like lectins"/>
    <property type="match status" value="1"/>
</dbReference>
<evidence type="ECO:0000313" key="1">
    <source>
        <dbReference type="EMBL" id="KAJ7214540.1"/>
    </source>
</evidence>
<keyword evidence="2" id="KW-1185">Reference proteome</keyword>
<evidence type="ECO:0000313" key="2">
    <source>
        <dbReference type="Proteomes" id="UP001219525"/>
    </source>
</evidence>
<dbReference type="EMBL" id="JARJCW010000019">
    <property type="protein sequence ID" value="KAJ7214540.1"/>
    <property type="molecule type" value="Genomic_DNA"/>
</dbReference>